<feature type="region of interest" description="Disordered" evidence="1">
    <location>
        <begin position="56"/>
        <end position="94"/>
    </location>
</feature>
<sequence length="94" mass="10354">MSSGRRRVIPTVHPSNRNKRDLLHHLLVHLHKRTKGCVVMAPLVCFKCGQNGQFMREYPKNKQGNSNGGNRAQSSSVAPPNRAASRETTSGAYG</sequence>
<name>A0A9J5W6S8_SOLCO</name>
<feature type="compositionally biased region" description="Polar residues" evidence="1">
    <location>
        <begin position="62"/>
        <end position="78"/>
    </location>
</feature>
<evidence type="ECO:0000256" key="1">
    <source>
        <dbReference type="SAM" id="MobiDB-lite"/>
    </source>
</evidence>
<dbReference type="OrthoDB" id="1751882at2759"/>
<dbReference type="Gene3D" id="4.10.60.10">
    <property type="entry name" value="Zinc finger, CCHC-type"/>
    <property type="match status" value="1"/>
</dbReference>
<evidence type="ECO:0000313" key="2">
    <source>
        <dbReference type="EMBL" id="KAG5571242.1"/>
    </source>
</evidence>
<dbReference type="EMBL" id="JACXVP010000012">
    <property type="protein sequence ID" value="KAG5571242.1"/>
    <property type="molecule type" value="Genomic_DNA"/>
</dbReference>
<proteinExistence type="predicted"/>
<dbReference type="AlphaFoldDB" id="A0A9J5W6S8"/>
<evidence type="ECO:0008006" key="4">
    <source>
        <dbReference type="Google" id="ProtNLM"/>
    </source>
</evidence>
<dbReference type="Proteomes" id="UP000824120">
    <property type="component" value="Chromosome 12"/>
</dbReference>
<evidence type="ECO:0000313" key="3">
    <source>
        <dbReference type="Proteomes" id="UP000824120"/>
    </source>
</evidence>
<reference evidence="2 3" key="1">
    <citation type="submission" date="2020-09" db="EMBL/GenBank/DDBJ databases">
        <title>De no assembly of potato wild relative species, Solanum commersonii.</title>
        <authorList>
            <person name="Cho K."/>
        </authorList>
    </citation>
    <scope>NUCLEOTIDE SEQUENCE [LARGE SCALE GENOMIC DNA]</scope>
    <source>
        <strain evidence="2">LZ3.2</strain>
        <tissue evidence="2">Leaf</tissue>
    </source>
</reference>
<comment type="caution">
    <text evidence="2">The sequence shown here is derived from an EMBL/GenBank/DDBJ whole genome shotgun (WGS) entry which is preliminary data.</text>
</comment>
<organism evidence="2 3">
    <name type="scientific">Solanum commersonii</name>
    <name type="common">Commerson's wild potato</name>
    <name type="synonym">Commerson's nightshade</name>
    <dbReference type="NCBI Taxonomy" id="4109"/>
    <lineage>
        <taxon>Eukaryota</taxon>
        <taxon>Viridiplantae</taxon>
        <taxon>Streptophyta</taxon>
        <taxon>Embryophyta</taxon>
        <taxon>Tracheophyta</taxon>
        <taxon>Spermatophyta</taxon>
        <taxon>Magnoliopsida</taxon>
        <taxon>eudicotyledons</taxon>
        <taxon>Gunneridae</taxon>
        <taxon>Pentapetalae</taxon>
        <taxon>asterids</taxon>
        <taxon>lamiids</taxon>
        <taxon>Solanales</taxon>
        <taxon>Solanaceae</taxon>
        <taxon>Solanoideae</taxon>
        <taxon>Solaneae</taxon>
        <taxon>Solanum</taxon>
    </lineage>
</organism>
<protein>
    <recommendedName>
        <fullName evidence="4">CCHC-type domain-containing protein</fullName>
    </recommendedName>
</protein>
<gene>
    <name evidence="2" type="ORF">H5410_061008</name>
</gene>
<accession>A0A9J5W6S8</accession>
<keyword evidence="3" id="KW-1185">Reference proteome</keyword>